<organism evidence="1 2">
    <name type="scientific">Rubus argutus</name>
    <name type="common">Southern blackberry</name>
    <dbReference type="NCBI Taxonomy" id="59490"/>
    <lineage>
        <taxon>Eukaryota</taxon>
        <taxon>Viridiplantae</taxon>
        <taxon>Streptophyta</taxon>
        <taxon>Embryophyta</taxon>
        <taxon>Tracheophyta</taxon>
        <taxon>Spermatophyta</taxon>
        <taxon>Magnoliopsida</taxon>
        <taxon>eudicotyledons</taxon>
        <taxon>Gunneridae</taxon>
        <taxon>Pentapetalae</taxon>
        <taxon>rosids</taxon>
        <taxon>fabids</taxon>
        <taxon>Rosales</taxon>
        <taxon>Rosaceae</taxon>
        <taxon>Rosoideae</taxon>
        <taxon>Rosoideae incertae sedis</taxon>
        <taxon>Rubus</taxon>
    </lineage>
</organism>
<gene>
    <name evidence="1" type="ORF">M0R45_007781</name>
</gene>
<accession>A0AAW1Y2N9</accession>
<evidence type="ECO:0000313" key="1">
    <source>
        <dbReference type="EMBL" id="KAK9942092.1"/>
    </source>
</evidence>
<sequence>MRPLGDRCCARKVWRRDTRLHRKIWARLEAVVPWTSGDTENDRSLFDALPEKHLIFWNGDIEALTLFDSTFSNTVAQWECL</sequence>
<keyword evidence="2" id="KW-1185">Reference proteome</keyword>
<dbReference type="AlphaFoldDB" id="A0AAW1Y2N9"/>
<evidence type="ECO:0000313" key="2">
    <source>
        <dbReference type="Proteomes" id="UP001457282"/>
    </source>
</evidence>
<dbReference type="Proteomes" id="UP001457282">
    <property type="component" value="Unassembled WGS sequence"/>
</dbReference>
<name>A0AAW1Y2N9_RUBAR</name>
<comment type="caution">
    <text evidence="1">The sequence shown here is derived from an EMBL/GenBank/DDBJ whole genome shotgun (WGS) entry which is preliminary data.</text>
</comment>
<dbReference type="EMBL" id="JBEDUW010000002">
    <property type="protein sequence ID" value="KAK9942092.1"/>
    <property type="molecule type" value="Genomic_DNA"/>
</dbReference>
<protein>
    <submittedName>
        <fullName evidence="1">Uncharacterized protein</fullName>
    </submittedName>
</protein>
<proteinExistence type="predicted"/>
<reference evidence="1 2" key="1">
    <citation type="journal article" date="2023" name="G3 (Bethesda)">
        <title>A chromosome-length genome assembly and annotation of blackberry (Rubus argutus, cv. 'Hillquist').</title>
        <authorList>
            <person name="Bruna T."/>
            <person name="Aryal R."/>
            <person name="Dudchenko O."/>
            <person name="Sargent D.J."/>
            <person name="Mead D."/>
            <person name="Buti M."/>
            <person name="Cavallini A."/>
            <person name="Hytonen T."/>
            <person name="Andres J."/>
            <person name="Pham M."/>
            <person name="Weisz D."/>
            <person name="Mascagni F."/>
            <person name="Usai G."/>
            <person name="Natali L."/>
            <person name="Bassil N."/>
            <person name="Fernandez G.E."/>
            <person name="Lomsadze A."/>
            <person name="Armour M."/>
            <person name="Olukolu B."/>
            <person name="Poorten T."/>
            <person name="Britton C."/>
            <person name="Davik J."/>
            <person name="Ashrafi H."/>
            <person name="Aiden E.L."/>
            <person name="Borodovsky M."/>
            <person name="Worthington M."/>
        </authorList>
    </citation>
    <scope>NUCLEOTIDE SEQUENCE [LARGE SCALE GENOMIC DNA]</scope>
    <source>
        <strain evidence="1">PI 553951</strain>
    </source>
</reference>